<dbReference type="Proteomes" id="UP000319432">
    <property type="component" value="Chromosome"/>
</dbReference>
<evidence type="ECO:0000313" key="3">
    <source>
        <dbReference type="Proteomes" id="UP000319432"/>
    </source>
</evidence>
<feature type="signal peptide" evidence="1">
    <location>
        <begin position="1"/>
        <end position="21"/>
    </location>
</feature>
<protein>
    <submittedName>
        <fullName evidence="2">Uncharacterized protein</fullName>
    </submittedName>
</protein>
<name>A0A518VCP1_BRELA</name>
<keyword evidence="1" id="KW-0732">Signal</keyword>
<organism evidence="2 3">
    <name type="scientific">Brevibacillus laterosporus</name>
    <name type="common">Bacillus laterosporus</name>
    <dbReference type="NCBI Taxonomy" id="1465"/>
    <lineage>
        <taxon>Bacteria</taxon>
        <taxon>Bacillati</taxon>
        <taxon>Bacillota</taxon>
        <taxon>Bacilli</taxon>
        <taxon>Bacillales</taxon>
        <taxon>Paenibacillaceae</taxon>
        <taxon>Brevibacillus</taxon>
    </lineage>
</organism>
<dbReference type="OrthoDB" id="2476193at2"/>
<gene>
    <name evidence="2" type="ORF">EEL30_22275</name>
</gene>
<dbReference type="EMBL" id="CP033464">
    <property type="protein sequence ID" value="QDX94772.1"/>
    <property type="molecule type" value="Genomic_DNA"/>
</dbReference>
<keyword evidence="3" id="KW-1185">Reference proteome</keyword>
<accession>A0A518VCP1</accession>
<sequence>MKKVYLFLLISILAITSISSWNPTKAEAAKASVAAKKNDKLTKENITFIASLLENSAPDVLTDKVLTSKGDIPKLLWFDKLQTWTGDFISLSRAKRFIDGNSKEVIISTLKKYYTSSKAEEIFAFYFKKRDNGTYECIETEGFSSSMQGIVEGLKVTIQKKNATNTIVLFEGIGYDSLNFKEILKRTTKVQFNLVKNKNHYLIDDMIDLD</sequence>
<evidence type="ECO:0000313" key="2">
    <source>
        <dbReference type="EMBL" id="QDX94772.1"/>
    </source>
</evidence>
<dbReference type="AlphaFoldDB" id="A0A518VCP1"/>
<feature type="chain" id="PRO_5038928874" evidence="1">
    <location>
        <begin position="22"/>
        <end position="210"/>
    </location>
</feature>
<reference evidence="2 3" key="1">
    <citation type="submission" date="2018-11" db="EMBL/GenBank/DDBJ databases">
        <title>Phylogenetic determinants of toxin gene distribution in genomes of Brevibacillus laterosporus.</title>
        <authorList>
            <person name="Glare T.R."/>
            <person name="Durrant A."/>
            <person name="Berry C."/>
            <person name="Palma L."/>
            <person name="Ormskirk M."/>
            <person name="Cox M.O."/>
        </authorList>
    </citation>
    <scope>NUCLEOTIDE SEQUENCE [LARGE SCALE GENOMIC DNA]</scope>
    <source>
        <strain evidence="2 3">1821L</strain>
    </source>
</reference>
<evidence type="ECO:0000256" key="1">
    <source>
        <dbReference type="SAM" id="SignalP"/>
    </source>
</evidence>
<proteinExistence type="predicted"/>